<feature type="binding site" description="covalent" evidence="16">
    <location>
        <position position="98"/>
    </location>
    <ligand>
        <name>heme c</name>
        <dbReference type="ChEBI" id="CHEBI:61717"/>
    </ligand>
</feature>
<dbReference type="PROSITE" id="PS51007">
    <property type="entry name" value="CYTC"/>
    <property type="match status" value="1"/>
</dbReference>
<proteinExistence type="inferred from homology"/>
<dbReference type="EC" id="7.1.1.8" evidence="3"/>
<keyword evidence="14" id="KW-0472">Membrane</keyword>
<dbReference type="InterPro" id="IPR002326">
    <property type="entry name" value="Cyt_c1"/>
</dbReference>
<reference evidence="19" key="2">
    <citation type="submission" date="2009-11" db="EMBL/GenBank/DDBJ databases">
        <title>The Genome Sequence of Allomyces macrogynus strain ATCC 38327.</title>
        <authorList>
            <consortium name="The Broad Institute Genome Sequencing Platform"/>
            <person name="Russ C."/>
            <person name="Cuomo C."/>
            <person name="Shea T."/>
            <person name="Young S.K."/>
            <person name="Zeng Q."/>
            <person name="Koehrsen M."/>
            <person name="Haas B."/>
            <person name="Borodovsky M."/>
            <person name="Guigo R."/>
            <person name="Alvarado L."/>
            <person name="Berlin A."/>
            <person name="Borenstein D."/>
            <person name="Chen Z."/>
            <person name="Engels R."/>
            <person name="Freedman E."/>
            <person name="Gellesch M."/>
            <person name="Goldberg J."/>
            <person name="Griggs A."/>
            <person name="Gujja S."/>
            <person name="Heiman D."/>
            <person name="Hepburn T."/>
            <person name="Howarth C."/>
            <person name="Jen D."/>
            <person name="Larson L."/>
            <person name="Lewis B."/>
            <person name="Mehta T."/>
            <person name="Park D."/>
            <person name="Pearson M."/>
            <person name="Roberts A."/>
            <person name="Saif S."/>
            <person name="Shenoy N."/>
            <person name="Sisk P."/>
            <person name="Stolte C."/>
            <person name="Sykes S."/>
            <person name="Walk T."/>
            <person name="White J."/>
            <person name="Yandava C."/>
            <person name="Burger G."/>
            <person name="Gray M.W."/>
            <person name="Holland P.W.H."/>
            <person name="King N."/>
            <person name="Lang F.B.F."/>
            <person name="Roger A.J."/>
            <person name="Ruiz-Trillo I."/>
            <person name="Lander E."/>
            <person name="Nusbaum C."/>
        </authorList>
    </citation>
    <scope>NUCLEOTIDE SEQUENCE [LARGE SCALE GENOMIC DNA]</scope>
    <source>
        <strain evidence="19">ATCC 38327</strain>
    </source>
</reference>
<dbReference type="PANTHER" id="PTHR10266">
    <property type="entry name" value="CYTOCHROME C1"/>
    <property type="match status" value="1"/>
</dbReference>
<gene>
    <name evidence="18" type="ORF">AMAG_08830</name>
</gene>
<dbReference type="AlphaFoldDB" id="A0A0L0SMZ8"/>
<dbReference type="GO" id="GO:0005743">
    <property type="term" value="C:mitochondrial inner membrane"/>
    <property type="evidence" value="ECO:0007669"/>
    <property type="project" value="UniProtKB-SubCell"/>
</dbReference>
<evidence type="ECO:0000256" key="6">
    <source>
        <dbReference type="ARBA" id="ARBA00022660"/>
    </source>
</evidence>
<keyword evidence="9" id="KW-0999">Mitochondrion inner membrane</keyword>
<keyword evidence="7" id="KW-0812">Transmembrane</keyword>
<evidence type="ECO:0000256" key="15">
    <source>
        <dbReference type="ARBA" id="ARBA00029351"/>
    </source>
</evidence>
<evidence type="ECO:0000256" key="9">
    <source>
        <dbReference type="ARBA" id="ARBA00022792"/>
    </source>
</evidence>
<sequence length="302" mass="32825">MFASRLAASSRSAARLFSTAAAGSTESTGRRAATTVATLGAAAALAYSVSLTSTSAVHADTEAEGLHAPHYPWNHKGPLDSFDHASIRRGYQVYKEVCAACHSLDRIAYRNLVGVSHSVDEAKALAEEMEYVDGPNDQGEMFTRPGKLSDYHPRPYPNEEAARAANAGAYPPDLSLMVKARHGAEDYVFALLMGYCDPPAGVEIREGLNYNPYFPGGAIGMARNIYDEVVEFEDGTPATASQIAKDVVTFLAWAAEPEHDDRKRMGLKAMILLTAMSGFSLWLKRFKWSVLKSRKVVFKPNA</sequence>
<keyword evidence="5 16" id="KW-0349">Heme</keyword>
<evidence type="ECO:0000256" key="8">
    <source>
        <dbReference type="ARBA" id="ARBA00022723"/>
    </source>
</evidence>
<dbReference type="OMA" id="NNCMTEA"/>
<keyword evidence="6" id="KW-0679">Respiratory chain</keyword>
<name>A0A0L0SMZ8_ALLM3</name>
<dbReference type="SUPFAM" id="SSF46626">
    <property type="entry name" value="Cytochrome c"/>
    <property type="match status" value="1"/>
</dbReference>
<evidence type="ECO:0000256" key="2">
    <source>
        <dbReference type="ARBA" id="ARBA00006488"/>
    </source>
</evidence>
<dbReference type="GO" id="GO:0006122">
    <property type="term" value="P:mitochondrial electron transport, ubiquinol to cytochrome c"/>
    <property type="evidence" value="ECO:0007669"/>
    <property type="project" value="TreeGrafter"/>
</dbReference>
<comment type="similarity">
    <text evidence="2">Belongs to the cytochrome c family.</text>
</comment>
<dbReference type="STRING" id="578462.A0A0L0SMZ8"/>
<dbReference type="SUPFAM" id="SSF81496">
    <property type="entry name" value="Cytochrome c1 subunit of cytochrome bc1 complex (Ubiquinol-cytochrome c reductase), transmembrane anchor"/>
    <property type="match status" value="1"/>
</dbReference>
<evidence type="ECO:0000313" key="19">
    <source>
        <dbReference type="Proteomes" id="UP000054350"/>
    </source>
</evidence>
<dbReference type="OrthoDB" id="5925at2759"/>
<evidence type="ECO:0000256" key="4">
    <source>
        <dbReference type="ARBA" id="ARBA00022448"/>
    </source>
</evidence>
<dbReference type="EMBL" id="GG745343">
    <property type="protein sequence ID" value="KNE63744.1"/>
    <property type="molecule type" value="Genomic_DNA"/>
</dbReference>
<keyword evidence="13" id="KW-0496">Mitochondrion</keyword>
<dbReference type="Gene3D" id="1.20.5.100">
    <property type="entry name" value="Cytochrome c1, transmembrane anchor, C-terminal"/>
    <property type="match status" value="1"/>
</dbReference>
<accession>A0A0L0SMZ8</accession>
<dbReference type="PANTHER" id="PTHR10266:SF3">
    <property type="entry name" value="CYTOCHROME C1, HEME PROTEIN, MITOCHONDRIAL"/>
    <property type="match status" value="1"/>
</dbReference>
<comment type="cofactor">
    <cofactor evidence="16">
        <name>heme c</name>
        <dbReference type="ChEBI" id="CHEBI:61717"/>
    </cofactor>
    <text evidence="16">Binds 1 heme c group covalently per subunit.</text>
</comment>
<dbReference type="Pfam" id="PF02167">
    <property type="entry name" value="Cytochrom_C1"/>
    <property type="match status" value="1"/>
</dbReference>
<dbReference type="GO" id="GO:0046872">
    <property type="term" value="F:metal ion binding"/>
    <property type="evidence" value="ECO:0007669"/>
    <property type="project" value="UniProtKB-KW"/>
</dbReference>
<evidence type="ECO:0000313" key="18">
    <source>
        <dbReference type="EMBL" id="KNE63744.1"/>
    </source>
</evidence>
<dbReference type="GO" id="GO:0008121">
    <property type="term" value="F:quinol-cytochrome-c reductase activity"/>
    <property type="evidence" value="ECO:0007669"/>
    <property type="project" value="UniProtKB-EC"/>
</dbReference>
<dbReference type="eggNOG" id="KOG3052">
    <property type="taxonomic scope" value="Eukaryota"/>
</dbReference>
<evidence type="ECO:0000259" key="17">
    <source>
        <dbReference type="PROSITE" id="PS51007"/>
    </source>
</evidence>
<dbReference type="GO" id="GO:0020037">
    <property type="term" value="F:heme binding"/>
    <property type="evidence" value="ECO:0007669"/>
    <property type="project" value="InterPro"/>
</dbReference>
<evidence type="ECO:0000256" key="14">
    <source>
        <dbReference type="ARBA" id="ARBA00023136"/>
    </source>
</evidence>
<evidence type="ECO:0000256" key="12">
    <source>
        <dbReference type="ARBA" id="ARBA00023004"/>
    </source>
</evidence>
<keyword evidence="8 16" id="KW-0479">Metal-binding</keyword>
<evidence type="ECO:0000256" key="11">
    <source>
        <dbReference type="ARBA" id="ARBA00022989"/>
    </source>
</evidence>
<keyword evidence="10" id="KW-0249">Electron transport</keyword>
<protein>
    <recommendedName>
        <fullName evidence="3">quinol--cytochrome-c reductase</fullName>
        <ecNumber evidence="3">7.1.1.8</ecNumber>
    </recommendedName>
</protein>
<feature type="binding site" description="covalent" evidence="16">
    <location>
        <position position="101"/>
    </location>
    <ligand>
        <name>heme c</name>
        <dbReference type="ChEBI" id="CHEBI:61717"/>
    </ligand>
</feature>
<evidence type="ECO:0000256" key="16">
    <source>
        <dbReference type="PIRSR" id="PIRSR602326-1"/>
    </source>
</evidence>
<dbReference type="Proteomes" id="UP000054350">
    <property type="component" value="Unassembled WGS sequence"/>
</dbReference>
<keyword evidence="11" id="KW-1133">Transmembrane helix</keyword>
<keyword evidence="19" id="KW-1185">Reference proteome</keyword>
<evidence type="ECO:0000256" key="1">
    <source>
        <dbReference type="ARBA" id="ARBA00004273"/>
    </source>
</evidence>
<dbReference type="FunFam" id="1.10.760.10:FF:000002">
    <property type="entry name" value="Cytochrome c1, heme protein"/>
    <property type="match status" value="1"/>
</dbReference>
<dbReference type="InterPro" id="IPR009056">
    <property type="entry name" value="Cyt_c-like_dom"/>
</dbReference>
<feature type="binding site" description="covalent" evidence="16">
    <location>
        <position position="221"/>
    </location>
    <ligand>
        <name>heme c</name>
        <dbReference type="ChEBI" id="CHEBI:61717"/>
    </ligand>
</feature>
<evidence type="ECO:0000256" key="13">
    <source>
        <dbReference type="ARBA" id="ARBA00023128"/>
    </source>
</evidence>
<feature type="domain" description="Cytochrome c" evidence="17">
    <location>
        <begin position="85"/>
        <end position="175"/>
    </location>
</feature>
<evidence type="ECO:0000256" key="10">
    <source>
        <dbReference type="ARBA" id="ARBA00022982"/>
    </source>
</evidence>
<evidence type="ECO:0000256" key="3">
    <source>
        <dbReference type="ARBA" id="ARBA00012951"/>
    </source>
</evidence>
<dbReference type="PRINTS" id="PR00603">
    <property type="entry name" value="CYTOCHROMEC1"/>
</dbReference>
<dbReference type="FunFam" id="1.20.5.100:FF:000003">
    <property type="entry name" value="Cytochrome c1, heme protein, mitochondrial"/>
    <property type="match status" value="1"/>
</dbReference>
<dbReference type="InterPro" id="IPR021157">
    <property type="entry name" value="Cyt_c1_TM_anchor_C"/>
</dbReference>
<comment type="catalytic activity">
    <reaction evidence="15">
        <text>a quinol + 2 Fe(III)-[cytochrome c](out) = a quinone + 2 Fe(II)-[cytochrome c](out) + 2 H(+)(out)</text>
        <dbReference type="Rhea" id="RHEA:11484"/>
        <dbReference type="Rhea" id="RHEA-COMP:10350"/>
        <dbReference type="Rhea" id="RHEA-COMP:14399"/>
        <dbReference type="ChEBI" id="CHEBI:15378"/>
        <dbReference type="ChEBI" id="CHEBI:24646"/>
        <dbReference type="ChEBI" id="CHEBI:29033"/>
        <dbReference type="ChEBI" id="CHEBI:29034"/>
        <dbReference type="ChEBI" id="CHEBI:132124"/>
        <dbReference type="EC" id="7.1.1.8"/>
    </reaction>
</comment>
<keyword evidence="12 16" id="KW-0408">Iron</keyword>
<evidence type="ECO:0000256" key="7">
    <source>
        <dbReference type="ARBA" id="ARBA00022692"/>
    </source>
</evidence>
<comment type="subcellular location">
    <subcellularLocation>
        <location evidence="1">Mitochondrion inner membrane</location>
    </subcellularLocation>
</comment>
<dbReference type="VEuPathDB" id="FungiDB:AMAG_08830"/>
<evidence type="ECO:0000256" key="5">
    <source>
        <dbReference type="ARBA" id="ARBA00022617"/>
    </source>
</evidence>
<reference evidence="18 19" key="1">
    <citation type="submission" date="2009-11" db="EMBL/GenBank/DDBJ databases">
        <title>Annotation of Allomyces macrogynus ATCC 38327.</title>
        <authorList>
            <consortium name="The Broad Institute Genome Sequencing Platform"/>
            <person name="Russ C."/>
            <person name="Cuomo C."/>
            <person name="Burger G."/>
            <person name="Gray M.W."/>
            <person name="Holland P.W.H."/>
            <person name="King N."/>
            <person name="Lang F.B.F."/>
            <person name="Roger A.J."/>
            <person name="Ruiz-Trillo I."/>
            <person name="Young S.K."/>
            <person name="Zeng Q."/>
            <person name="Gargeya S."/>
            <person name="Fitzgerald M."/>
            <person name="Haas B."/>
            <person name="Abouelleil A."/>
            <person name="Alvarado L."/>
            <person name="Arachchi H.M."/>
            <person name="Berlin A."/>
            <person name="Chapman S.B."/>
            <person name="Gearin G."/>
            <person name="Goldberg J."/>
            <person name="Griggs A."/>
            <person name="Gujja S."/>
            <person name="Hansen M."/>
            <person name="Heiman D."/>
            <person name="Howarth C."/>
            <person name="Larimer J."/>
            <person name="Lui A."/>
            <person name="MacDonald P.J.P."/>
            <person name="McCowen C."/>
            <person name="Montmayeur A."/>
            <person name="Murphy C."/>
            <person name="Neiman D."/>
            <person name="Pearson M."/>
            <person name="Priest M."/>
            <person name="Roberts A."/>
            <person name="Saif S."/>
            <person name="Shea T."/>
            <person name="Sisk P."/>
            <person name="Stolte C."/>
            <person name="Sykes S."/>
            <person name="Wortman J."/>
            <person name="Nusbaum C."/>
            <person name="Birren B."/>
        </authorList>
    </citation>
    <scope>NUCLEOTIDE SEQUENCE [LARGE SCALE GENOMIC DNA]</scope>
    <source>
        <strain evidence="18 19">ATCC 38327</strain>
    </source>
</reference>
<dbReference type="Gene3D" id="1.10.760.10">
    <property type="entry name" value="Cytochrome c-like domain"/>
    <property type="match status" value="1"/>
</dbReference>
<keyword evidence="4" id="KW-0813">Transport</keyword>
<feature type="binding site" description="covalent" evidence="16">
    <location>
        <position position="102"/>
    </location>
    <ligand>
        <name>heme c</name>
        <dbReference type="ChEBI" id="CHEBI:61717"/>
    </ligand>
</feature>
<organism evidence="18 19">
    <name type="scientific">Allomyces macrogynus (strain ATCC 38327)</name>
    <name type="common">Allomyces javanicus var. macrogynus</name>
    <dbReference type="NCBI Taxonomy" id="578462"/>
    <lineage>
        <taxon>Eukaryota</taxon>
        <taxon>Fungi</taxon>
        <taxon>Fungi incertae sedis</taxon>
        <taxon>Blastocladiomycota</taxon>
        <taxon>Blastocladiomycetes</taxon>
        <taxon>Blastocladiales</taxon>
        <taxon>Blastocladiaceae</taxon>
        <taxon>Allomyces</taxon>
    </lineage>
</organism>
<dbReference type="InterPro" id="IPR036909">
    <property type="entry name" value="Cyt_c-like_dom_sf"/>
</dbReference>